<dbReference type="AlphaFoldDB" id="A0A4Q2KPU4"/>
<dbReference type="OrthoDB" id="8452656at2"/>
<feature type="domain" description="SnoaL-like" evidence="2">
    <location>
        <begin position="56"/>
        <end position="151"/>
    </location>
</feature>
<protein>
    <submittedName>
        <fullName evidence="3">Nuclear transport factor 2 family protein</fullName>
    </submittedName>
</protein>
<evidence type="ECO:0000313" key="3">
    <source>
        <dbReference type="EMBL" id="RXZ66577.1"/>
    </source>
</evidence>
<dbReference type="EMBL" id="SDPV01000001">
    <property type="protein sequence ID" value="RXZ66577.1"/>
    <property type="molecule type" value="Genomic_DNA"/>
</dbReference>
<organism evidence="3 4">
    <name type="scientific">Pelagerythrobacter rhizovicinus</name>
    <dbReference type="NCBI Taxonomy" id="2268576"/>
    <lineage>
        <taxon>Bacteria</taxon>
        <taxon>Pseudomonadati</taxon>
        <taxon>Pseudomonadota</taxon>
        <taxon>Alphaproteobacteria</taxon>
        <taxon>Sphingomonadales</taxon>
        <taxon>Erythrobacteraceae</taxon>
        <taxon>Pelagerythrobacter</taxon>
    </lineage>
</organism>
<evidence type="ECO:0000259" key="2">
    <source>
        <dbReference type="Pfam" id="PF12680"/>
    </source>
</evidence>
<feature type="region of interest" description="Disordered" evidence="1">
    <location>
        <begin position="1"/>
        <end position="49"/>
    </location>
</feature>
<feature type="compositionally biased region" description="Basic and acidic residues" evidence="1">
    <location>
        <begin position="1"/>
        <end position="11"/>
    </location>
</feature>
<evidence type="ECO:0000313" key="4">
    <source>
        <dbReference type="Proteomes" id="UP000293623"/>
    </source>
</evidence>
<accession>A0A4Q2KPU4</accession>
<dbReference type="InterPro" id="IPR037401">
    <property type="entry name" value="SnoaL-like"/>
</dbReference>
<dbReference type="SUPFAM" id="SSF54427">
    <property type="entry name" value="NTF2-like"/>
    <property type="match status" value="1"/>
</dbReference>
<keyword evidence="4" id="KW-1185">Reference proteome</keyword>
<evidence type="ECO:0000256" key="1">
    <source>
        <dbReference type="SAM" id="MobiDB-lite"/>
    </source>
</evidence>
<dbReference type="InterPro" id="IPR032710">
    <property type="entry name" value="NTF2-like_dom_sf"/>
</dbReference>
<reference evidence="3 4" key="1">
    <citation type="submission" date="2019-01" db="EMBL/GenBank/DDBJ databases">
        <title>Altererythrobacter rhizovicinus sp. nov., isolated from the rhizosphere soil of Haloxylon ammodendron.</title>
        <authorList>
            <person name="Li H.-P."/>
            <person name="Gou J.-Y."/>
            <person name="Yao D."/>
            <person name="Han Q.-Q."/>
            <person name="Shao K.-Z."/>
            <person name="Zhao Q."/>
            <person name="Zhang J.-L."/>
        </authorList>
    </citation>
    <scope>NUCLEOTIDE SEQUENCE [LARGE SCALE GENOMIC DNA]</scope>
    <source>
        <strain evidence="3 4">AY-3R</strain>
    </source>
</reference>
<sequence length="163" mass="18209">MDPRFRGDDRGAPPIDRPTPRHARSADRLLPLKHSPNTGVLPPEEKPMRSTREVIEDHLALQREHDLGADVERNYADDLLVMAKDGVFRGKDGIRKTARILQENLPDATYRYELLRVADDYALLGWSATAANGARTRHGADAFVVKDGLIAVQIIHYDVAPPN</sequence>
<dbReference type="Pfam" id="PF12680">
    <property type="entry name" value="SnoaL_2"/>
    <property type="match status" value="1"/>
</dbReference>
<gene>
    <name evidence="3" type="ORF">ETX26_07865</name>
</gene>
<name>A0A4Q2KPU4_9SPHN</name>
<dbReference type="Proteomes" id="UP000293623">
    <property type="component" value="Unassembled WGS sequence"/>
</dbReference>
<dbReference type="Gene3D" id="3.10.450.50">
    <property type="match status" value="1"/>
</dbReference>
<proteinExistence type="predicted"/>
<comment type="caution">
    <text evidence="3">The sequence shown here is derived from an EMBL/GenBank/DDBJ whole genome shotgun (WGS) entry which is preliminary data.</text>
</comment>